<organism evidence="2 3">
    <name type="scientific">Cuscuta campestris</name>
    <dbReference type="NCBI Taxonomy" id="132261"/>
    <lineage>
        <taxon>Eukaryota</taxon>
        <taxon>Viridiplantae</taxon>
        <taxon>Streptophyta</taxon>
        <taxon>Embryophyta</taxon>
        <taxon>Tracheophyta</taxon>
        <taxon>Spermatophyta</taxon>
        <taxon>Magnoliopsida</taxon>
        <taxon>eudicotyledons</taxon>
        <taxon>Gunneridae</taxon>
        <taxon>Pentapetalae</taxon>
        <taxon>asterids</taxon>
        <taxon>lamiids</taxon>
        <taxon>Solanales</taxon>
        <taxon>Convolvulaceae</taxon>
        <taxon>Cuscuteae</taxon>
        <taxon>Cuscuta</taxon>
        <taxon>Cuscuta subgen. Grammica</taxon>
        <taxon>Cuscuta sect. Cleistogrammica</taxon>
    </lineage>
</organism>
<name>A0A484MM57_9ASTE</name>
<evidence type="ECO:0000256" key="1">
    <source>
        <dbReference type="SAM" id="MobiDB-lite"/>
    </source>
</evidence>
<feature type="region of interest" description="Disordered" evidence="1">
    <location>
        <begin position="1"/>
        <end position="35"/>
    </location>
</feature>
<gene>
    <name evidence="2" type="ORF">CCAM_LOCUS31345</name>
</gene>
<accession>A0A484MM57</accession>
<keyword evidence="3" id="KW-1185">Reference proteome</keyword>
<sequence>MTEAWHTSHRGSPDLTSHVASMPCGLGPDPRWRSSTRDLLPEVLRRGADRGWSKAERVNWGRVHASLHAAAALLRLQFLFSSAQLSGPEPHWVRPLFLLGQIPPIA</sequence>
<evidence type="ECO:0000313" key="2">
    <source>
        <dbReference type="EMBL" id="VFQ89569.1"/>
    </source>
</evidence>
<proteinExistence type="predicted"/>
<evidence type="ECO:0000313" key="3">
    <source>
        <dbReference type="Proteomes" id="UP000595140"/>
    </source>
</evidence>
<dbReference type="Proteomes" id="UP000595140">
    <property type="component" value="Unassembled WGS sequence"/>
</dbReference>
<dbReference type="AlphaFoldDB" id="A0A484MM57"/>
<reference evidence="2 3" key="1">
    <citation type="submission" date="2018-04" db="EMBL/GenBank/DDBJ databases">
        <authorList>
            <person name="Vogel A."/>
        </authorList>
    </citation>
    <scope>NUCLEOTIDE SEQUENCE [LARGE SCALE GENOMIC DNA]</scope>
</reference>
<dbReference type="EMBL" id="OOIL02003813">
    <property type="protein sequence ID" value="VFQ89569.1"/>
    <property type="molecule type" value="Genomic_DNA"/>
</dbReference>
<protein>
    <submittedName>
        <fullName evidence="2">Uncharacterized protein</fullName>
    </submittedName>
</protein>